<dbReference type="OrthoDB" id="5070372at2759"/>
<protein>
    <submittedName>
        <fullName evidence="2">Uncharacterized protein</fullName>
    </submittedName>
</protein>
<comment type="caution">
    <text evidence="2">The sequence shown here is derived from an EMBL/GenBank/DDBJ whole genome shotgun (WGS) entry which is preliminary data.</text>
</comment>
<proteinExistence type="predicted"/>
<evidence type="ECO:0000313" key="3">
    <source>
        <dbReference type="Proteomes" id="UP001152049"/>
    </source>
</evidence>
<name>A0A9W8RQ75_9HYPO</name>
<sequence>MQLIAVLGLLSVAAALPTVSKSSNEDSLVVARNEIDTSSAHLEQREHASILIARALHDQTADWPATSLDIVTYSFSIRLEKQSNGKYLLTWWNSDAANSKRDIKLTLNSGSGSRIYDIVTKPQTRGTAEINPSTSSFRAIFDEQ</sequence>
<gene>
    <name evidence="2" type="ORF">NW762_012061</name>
</gene>
<accession>A0A9W8RQ75</accession>
<evidence type="ECO:0000313" key="2">
    <source>
        <dbReference type="EMBL" id="KAJ4250246.1"/>
    </source>
</evidence>
<evidence type="ECO:0000256" key="1">
    <source>
        <dbReference type="SAM" id="SignalP"/>
    </source>
</evidence>
<feature type="signal peptide" evidence="1">
    <location>
        <begin position="1"/>
        <end position="15"/>
    </location>
</feature>
<organism evidence="2 3">
    <name type="scientific">Fusarium torreyae</name>
    <dbReference type="NCBI Taxonomy" id="1237075"/>
    <lineage>
        <taxon>Eukaryota</taxon>
        <taxon>Fungi</taxon>
        <taxon>Dikarya</taxon>
        <taxon>Ascomycota</taxon>
        <taxon>Pezizomycotina</taxon>
        <taxon>Sordariomycetes</taxon>
        <taxon>Hypocreomycetidae</taxon>
        <taxon>Hypocreales</taxon>
        <taxon>Nectriaceae</taxon>
        <taxon>Fusarium</taxon>
    </lineage>
</organism>
<reference evidence="2" key="1">
    <citation type="submission" date="2022-09" db="EMBL/GenBank/DDBJ databases">
        <title>Fusarium specimens isolated from Avocado Roots.</title>
        <authorList>
            <person name="Stajich J."/>
            <person name="Roper C."/>
            <person name="Heimlech-Rivalta G."/>
        </authorList>
    </citation>
    <scope>NUCLEOTIDE SEQUENCE</scope>
    <source>
        <strain evidence="2">CF00136</strain>
    </source>
</reference>
<dbReference type="AlphaFoldDB" id="A0A9W8RQ75"/>
<feature type="chain" id="PRO_5040785192" evidence="1">
    <location>
        <begin position="16"/>
        <end position="144"/>
    </location>
</feature>
<dbReference type="EMBL" id="JAOQAZ010000031">
    <property type="protein sequence ID" value="KAJ4250246.1"/>
    <property type="molecule type" value="Genomic_DNA"/>
</dbReference>
<keyword evidence="1" id="KW-0732">Signal</keyword>
<keyword evidence="3" id="KW-1185">Reference proteome</keyword>
<dbReference type="Proteomes" id="UP001152049">
    <property type="component" value="Unassembled WGS sequence"/>
</dbReference>